<evidence type="ECO:0000256" key="5">
    <source>
        <dbReference type="RuleBase" id="RU004168"/>
    </source>
</evidence>
<dbReference type="Pfam" id="PF00708">
    <property type="entry name" value="Acylphosphatase"/>
    <property type="match status" value="1"/>
</dbReference>
<organism evidence="7 8">
    <name type="scientific">Phenylobacterium montanum</name>
    <dbReference type="NCBI Taxonomy" id="2823693"/>
    <lineage>
        <taxon>Bacteria</taxon>
        <taxon>Pseudomonadati</taxon>
        <taxon>Pseudomonadota</taxon>
        <taxon>Alphaproteobacteria</taxon>
        <taxon>Caulobacterales</taxon>
        <taxon>Caulobacteraceae</taxon>
        <taxon>Phenylobacterium</taxon>
    </lineage>
</organism>
<dbReference type="GO" id="GO:0003998">
    <property type="term" value="F:acylphosphatase activity"/>
    <property type="evidence" value="ECO:0007669"/>
    <property type="project" value="UniProtKB-EC"/>
</dbReference>
<comment type="similarity">
    <text evidence="1 5">Belongs to the acylphosphatase family.</text>
</comment>
<evidence type="ECO:0000259" key="6">
    <source>
        <dbReference type="PROSITE" id="PS51160"/>
    </source>
</evidence>
<evidence type="ECO:0000313" key="7">
    <source>
        <dbReference type="EMBL" id="QUD89412.1"/>
    </source>
</evidence>
<dbReference type="RefSeq" id="WP_211939464.1">
    <property type="nucleotide sequence ID" value="NZ_CP073078.1"/>
</dbReference>
<dbReference type="InterPro" id="IPR001792">
    <property type="entry name" value="Acylphosphatase-like_dom"/>
</dbReference>
<accession>A0A975G2R2</accession>
<dbReference type="PROSITE" id="PS00151">
    <property type="entry name" value="ACYLPHOSPHATASE_2"/>
    <property type="match status" value="1"/>
</dbReference>
<dbReference type="SUPFAM" id="SSF54975">
    <property type="entry name" value="Acylphosphatase/BLUF domain-like"/>
    <property type="match status" value="1"/>
</dbReference>
<keyword evidence="4" id="KW-0378">Hydrolase</keyword>
<dbReference type="InterPro" id="IPR036046">
    <property type="entry name" value="Acylphosphatase-like_dom_sf"/>
</dbReference>
<dbReference type="EMBL" id="CP073078">
    <property type="protein sequence ID" value="QUD89412.1"/>
    <property type="molecule type" value="Genomic_DNA"/>
</dbReference>
<feature type="domain" description="Acylphosphatase-like" evidence="6">
    <location>
        <begin position="5"/>
        <end position="91"/>
    </location>
</feature>
<name>A0A975G2R2_9CAUL</name>
<reference evidence="7" key="1">
    <citation type="submission" date="2021-04" db="EMBL/GenBank/DDBJ databases">
        <title>The complete genome sequence of Caulobacter sp. S6.</title>
        <authorList>
            <person name="Tang Y."/>
            <person name="Ouyang W."/>
            <person name="Liu Q."/>
            <person name="Huang B."/>
            <person name="Guo Z."/>
            <person name="Lei P."/>
        </authorList>
    </citation>
    <scope>NUCLEOTIDE SEQUENCE</scope>
    <source>
        <strain evidence="7">S6</strain>
    </source>
</reference>
<evidence type="ECO:0000256" key="4">
    <source>
        <dbReference type="PROSITE-ProRule" id="PRU00520"/>
    </source>
</evidence>
<proteinExistence type="inferred from homology"/>
<dbReference type="PROSITE" id="PS51160">
    <property type="entry name" value="ACYLPHOSPHATASE_3"/>
    <property type="match status" value="1"/>
</dbReference>
<dbReference type="PANTHER" id="PTHR47268:SF4">
    <property type="entry name" value="ACYLPHOSPHATASE"/>
    <property type="match status" value="1"/>
</dbReference>
<dbReference type="KEGG" id="caul:KCG34_05900"/>
<evidence type="ECO:0000256" key="2">
    <source>
        <dbReference type="ARBA" id="ARBA00012150"/>
    </source>
</evidence>
<sequence length="93" mass="10344">MQQSLVRLIIHGRVQGVGYRAWAVDEARRLDLSGWVRNRREGTVELVARGLETDVERLIEACQRGPAGAQVTRIERAAAEDDGGQGFHHRPTA</sequence>
<dbReference type="PANTHER" id="PTHR47268">
    <property type="entry name" value="ACYLPHOSPHATASE"/>
    <property type="match status" value="1"/>
</dbReference>
<dbReference type="InterPro" id="IPR020456">
    <property type="entry name" value="Acylphosphatase"/>
</dbReference>
<dbReference type="EC" id="3.6.1.7" evidence="2 4"/>
<evidence type="ECO:0000313" key="8">
    <source>
        <dbReference type="Proteomes" id="UP000676409"/>
    </source>
</evidence>
<evidence type="ECO:0000256" key="3">
    <source>
        <dbReference type="ARBA" id="ARBA00047645"/>
    </source>
</evidence>
<protein>
    <recommendedName>
        <fullName evidence="2 4">acylphosphatase</fullName>
        <ecNumber evidence="2 4">3.6.1.7</ecNumber>
    </recommendedName>
</protein>
<comment type="catalytic activity">
    <reaction evidence="3 4">
        <text>an acyl phosphate + H2O = a carboxylate + phosphate + H(+)</text>
        <dbReference type="Rhea" id="RHEA:14965"/>
        <dbReference type="ChEBI" id="CHEBI:15377"/>
        <dbReference type="ChEBI" id="CHEBI:15378"/>
        <dbReference type="ChEBI" id="CHEBI:29067"/>
        <dbReference type="ChEBI" id="CHEBI:43474"/>
        <dbReference type="ChEBI" id="CHEBI:59918"/>
        <dbReference type="EC" id="3.6.1.7"/>
    </reaction>
</comment>
<gene>
    <name evidence="7" type="ORF">KCG34_05900</name>
</gene>
<feature type="active site" evidence="4">
    <location>
        <position position="20"/>
    </location>
</feature>
<feature type="active site" evidence="4">
    <location>
        <position position="38"/>
    </location>
</feature>
<keyword evidence="8" id="KW-1185">Reference proteome</keyword>
<dbReference type="Gene3D" id="3.30.70.100">
    <property type="match status" value="1"/>
</dbReference>
<evidence type="ECO:0000256" key="1">
    <source>
        <dbReference type="ARBA" id="ARBA00005614"/>
    </source>
</evidence>
<dbReference type="Proteomes" id="UP000676409">
    <property type="component" value="Chromosome"/>
</dbReference>
<dbReference type="PRINTS" id="PR00112">
    <property type="entry name" value="ACYLPHPHTASE"/>
</dbReference>
<dbReference type="AlphaFoldDB" id="A0A975G2R2"/>
<dbReference type="InterPro" id="IPR017968">
    <property type="entry name" value="Acylphosphatase_CS"/>
</dbReference>